<accession>Q2G3K7</accession>
<dbReference type="HOGENOM" id="CLU_115301_2_0_5"/>
<dbReference type="AlphaFoldDB" id="Q2G3K7"/>
<dbReference type="RefSeq" id="WP_011446770.1">
    <property type="nucleotide sequence ID" value="NC_007794.1"/>
</dbReference>
<reference evidence="2" key="1">
    <citation type="submission" date="2006-01" db="EMBL/GenBank/DDBJ databases">
        <title>Complete sequence of Novosphingobium aromaticivorans DSM 12444.</title>
        <authorList>
            <consortium name="US DOE Joint Genome Institute"/>
            <person name="Copeland A."/>
            <person name="Lucas S."/>
            <person name="Lapidus A."/>
            <person name="Barry K."/>
            <person name="Detter J.C."/>
            <person name="Glavina T."/>
            <person name="Hammon N."/>
            <person name="Israni S."/>
            <person name="Pitluck S."/>
            <person name="Chain P."/>
            <person name="Malfatti S."/>
            <person name="Shin M."/>
            <person name="Vergez L."/>
            <person name="Schmutz J."/>
            <person name="Larimer F."/>
            <person name="Land M."/>
            <person name="Kyrpides N."/>
            <person name="Ivanova N."/>
            <person name="Fredrickson J."/>
            <person name="Balkwill D."/>
            <person name="Romine M.F."/>
            <person name="Richardson P."/>
        </authorList>
    </citation>
    <scope>NUCLEOTIDE SEQUENCE [LARGE SCALE GENOMIC DNA]</scope>
    <source>
        <strain evidence="2">ATCC 700278 / DSM 12444 / CCUG 56034 / CIP 105152 / NBRC 16084 / F199</strain>
    </source>
</reference>
<dbReference type="KEGG" id="nar:Saro_3131"/>
<dbReference type="eggNOG" id="COG0791">
    <property type="taxonomic scope" value="Bacteria"/>
</dbReference>
<proteinExistence type="predicted"/>
<name>Q2G3K7_NOVAD</name>
<dbReference type="Gene3D" id="3.90.1720.10">
    <property type="entry name" value="endopeptidase domain like (from Nostoc punctiforme)"/>
    <property type="match status" value="1"/>
</dbReference>
<sequence length="131" mass="14052">MNEDLAKAALTLVGAPFRLHGRDVSTGLDCIGVVAEAMRLTGRAPDVPEGYSLRAVSLARWIGHARRSGLVEADRDGDVVLCMTSPIQPHLLVTAPGGFVHAHASLGRVTFLPGAIPWPVARHWRLLSKEC</sequence>
<keyword evidence="2" id="KW-1185">Reference proteome</keyword>
<dbReference type="Proteomes" id="UP000009134">
    <property type="component" value="Chromosome"/>
</dbReference>
<evidence type="ECO:0008006" key="3">
    <source>
        <dbReference type="Google" id="ProtNLM"/>
    </source>
</evidence>
<organism evidence="1 2">
    <name type="scientific">Novosphingobium aromaticivorans (strain ATCC 700278 / DSM 12444 / CCUG 56034 / CIP 105152 / NBRC 16084 / F199)</name>
    <dbReference type="NCBI Taxonomy" id="279238"/>
    <lineage>
        <taxon>Bacteria</taxon>
        <taxon>Pseudomonadati</taxon>
        <taxon>Pseudomonadota</taxon>
        <taxon>Alphaproteobacteria</taxon>
        <taxon>Sphingomonadales</taxon>
        <taxon>Sphingomonadaceae</taxon>
        <taxon>Novosphingobium</taxon>
    </lineage>
</organism>
<evidence type="ECO:0000313" key="2">
    <source>
        <dbReference type="Proteomes" id="UP000009134"/>
    </source>
</evidence>
<evidence type="ECO:0000313" key="1">
    <source>
        <dbReference type="EMBL" id="ABD27566.1"/>
    </source>
</evidence>
<dbReference type="EMBL" id="CP000248">
    <property type="protein sequence ID" value="ABD27566.1"/>
    <property type="molecule type" value="Genomic_DNA"/>
</dbReference>
<protein>
    <recommendedName>
        <fullName evidence="3">NlpC/P60 domain-containing protein</fullName>
    </recommendedName>
</protein>
<dbReference type="STRING" id="279238.Saro_3131"/>
<gene>
    <name evidence="1" type="ordered locus">Saro_3131</name>
</gene>